<dbReference type="STRING" id="1817813.A2008_14140"/>
<dbReference type="EMBL" id="MGFH01000011">
    <property type="protein sequence ID" value="OGM08475.1"/>
    <property type="molecule type" value="Genomic_DNA"/>
</dbReference>
<dbReference type="GO" id="GO:0008173">
    <property type="term" value="F:RNA methyltransferase activity"/>
    <property type="evidence" value="ECO:0007669"/>
    <property type="project" value="InterPro"/>
</dbReference>
<dbReference type="GO" id="GO:0006396">
    <property type="term" value="P:RNA processing"/>
    <property type="evidence" value="ECO:0007669"/>
    <property type="project" value="InterPro"/>
</dbReference>
<dbReference type="InterPro" id="IPR001537">
    <property type="entry name" value="SpoU_MeTrfase"/>
</dbReference>
<dbReference type="GO" id="GO:0032259">
    <property type="term" value="P:methylation"/>
    <property type="evidence" value="ECO:0007669"/>
    <property type="project" value="UniProtKB-KW"/>
</dbReference>
<evidence type="ECO:0000256" key="1">
    <source>
        <dbReference type="ARBA" id="ARBA00022603"/>
    </source>
</evidence>
<dbReference type="PANTHER" id="PTHR43191:SF2">
    <property type="entry name" value="RRNA METHYLTRANSFERASE 3, MITOCHONDRIAL"/>
    <property type="match status" value="1"/>
</dbReference>
<dbReference type="CDD" id="cd18098">
    <property type="entry name" value="SpoU-like"/>
    <property type="match status" value="1"/>
</dbReference>
<keyword evidence="2" id="KW-0808">Transferase</keyword>
<evidence type="ECO:0000256" key="2">
    <source>
        <dbReference type="ARBA" id="ARBA00022679"/>
    </source>
</evidence>
<dbReference type="Pfam" id="PF00588">
    <property type="entry name" value="SpoU_methylase"/>
    <property type="match status" value="1"/>
</dbReference>
<organism evidence="4 5">
    <name type="scientific">Candidatus Wallbacteria bacterium GWC2_49_35</name>
    <dbReference type="NCBI Taxonomy" id="1817813"/>
    <lineage>
        <taxon>Bacteria</taxon>
        <taxon>Candidatus Walliibacteriota</taxon>
    </lineage>
</organism>
<dbReference type="InterPro" id="IPR029028">
    <property type="entry name" value="Alpha/beta_knot_MTases"/>
</dbReference>
<dbReference type="InterPro" id="IPR051259">
    <property type="entry name" value="rRNA_Methyltransferase"/>
</dbReference>
<feature type="domain" description="tRNA/rRNA methyltransferase SpoU type" evidence="3">
    <location>
        <begin position="16"/>
        <end position="142"/>
    </location>
</feature>
<comment type="caution">
    <text evidence="4">The sequence shown here is derived from an EMBL/GenBank/DDBJ whole genome shotgun (WGS) entry which is preliminary data.</text>
</comment>
<dbReference type="GO" id="GO:0003723">
    <property type="term" value="F:RNA binding"/>
    <property type="evidence" value="ECO:0007669"/>
    <property type="project" value="InterPro"/>
</dbReference>
<dbReference type="PANTHER" id="PTHR43191">
    <property type="entry name" value="RRNA METHYLTRANSFERASE 3"/>
    <property type="match status" value="1"/>
</dbReference>
<sequence>MNGECMYFGIGIEHGKNIENIGILWRTAENFGADFIFTVGARYKKHITDIYDSFQRVPLYNYRDIDDLYAHLPFGCRLVGVENSDGASDIRGYTHLDRAVYLLGAEDHGLTKKAASLCHETVLIPCEKGCFNVSVAASIIMYDRLFKTPAK</sequence>
<reference evidence="4 5" key="1">
    <citation type="journal article" date="2016" name="Nat. Commun.">
        <title>Thousands of microbial genomes shed light on interconnected biogeochemical processes in an aquifer system.</title>
        <authorList>
            <person name="Anantharaman K."/>
            <person name="Brown C.T."/>
            <person name="Hug L.A."/>
            <person name="Sharon I."/>
            <person name="Castelle C.J."/>
            <person name="Probst A.J."/>
            <person name="Thomas B.C."/>
            <person name="Singh A."/>
            <person name="Wilkins M.J."/>
            <person name="Karaoz U."/>
            <person name="Brodie E.L."/>
            <person name="Williams K.H."/>
            <person name="Hubbard S.S."/>
            <person name="Banfield J.F."/>
        </authorList>
    </citation>
    <scope>NUCLEOTIDE SEQUENCE [LARGE SCALE GENOMIC DNA]</scope>
</reference>
<name>A0A1F7X2E2_9BACT</name>
<dbReference type="InterPro" id="IPR029026">
    <property type="entry name" value="tRNA_m1G_MTases_N"/>
</dbReference>
<dbReference type="AlphaFoldDB" id="A0A1F7X2E2"/>
<gene>
    <name evidence="4" type="ORF">A2008_14140</name>
</gene>
<dbReference type="Gene3D" id="3.40.1280.10">
    <property type="match status" value="1"/>
</dbReference>
<protein>
    <recommendedName>
        <fullName evidence="3">tRNA/rRNA methyltransferase SpoU type domain-containing protein</fullName>
    </recommendedName>
</protein>
<evidence type="ECO:0000313" key="4">
    <source>
        <dbReference type="EMBL" id="OGM08475.1"/>
    </source>
</evidence>
<evidence type="ECO:0000313" key="5">
    <source>
        <dbReference type="Proteomes" id="UP000178735"/>
    </source>
</evidence>
<accession>A0A1F7X2E2</accession>
<proteinExistence type="predicted"/>
<dbReference type="SUPFAM" id="SSF75217">
    <property type="entry name" value="alpha/beta knot"/>
    <property type="match status" value="1"/>
</dbReference>
<dbReference type="Proteomes" id="UP000178735">
    <property type="component" value="Unassembled WGS sequence"/>
</dbReference>
<keyword evidence="1" id="KW-0489">Methyltransferase</keyword>
<evidence type="ECO:0000259" key="3">
    <source>
        <dbReference type="Pfam" id="PF00588"/>
    </source>
</evidence>